<dbReference type="Pfam" id="PF00535">
    <property type="entry name" value="Glycos_transf_2"/>
    <property type="match status" value="1"/>
</dbReference>
<comment type="pathway">
    <text evidence="1">Cell wall biogenesis; cell wall polysaccharide biosynthesis.</text>
</comment>
<dbReference type="EMBL" id="AP014680">
    <property type="protein sequence ID" value="BAP85229.1"/>
    <property type="molecule type" value="Genomic_DNA"/>
</dbReference>
<dbReference type="KEGG" id="lho:LOOC260_106730"/>
<dbReference type="Proteomes" id="UP000031620">
    <property type="component" value="Chromosome"/>
</dbReference>
<comment type="similarity">
    <text evidence="2">Belongs to the glycosyltransferase 2 family.</text>
</comment>
<dbReference type="HOGENOM" id="CLU_023845_2_1_9"/>
<reference evidence="6 7" key="1">
    <citation type="submission" date="2014-11" db="EMBL/GenBank/DDBJ databases">
        <title>Complete genome sequence and analysis of Lactobacillus hokkaidonensis LOOC260T.</title>
        <authorList>
            <person name="Tanizawa Y."/>
            <person name="Tohno M."/>
            <person name="Kaminuma E."/>
            <person name="Nakamura Y."/>
            <person name="Arita M."/>
        </authorList>
    </citation>
    <scope>NUCLEOTIDE SEQUENCE [LARGE SCALE GENOMIC DNA]</scope>
    <source>
        <strain evidence="6 7">LOOC260</strain>
    </source>
</reference>
<dbReference type="Gene3D" id="3.90.550.10">
    <property type="entry name" value="Spore Coat Polysaccharide Biosynthesis Protein SpsA, Chain A"/>
    <property type="match status" value="1"/>
</dbReference>
<dbReference type="PANTHER" id="PTHR43179">
    <property type="entry name" value="RHAMNOSYLTRANSFERASE WBBL"/>
    <property type="match status" value="1"/>
</dbReference>
<evidence type="ECO:0000259" key="5">
    <source>
        <dbReference type="Pfam" id="PF00535"/>
    </source>
</evidence>
<evidence type="ECO:0000313" key="6">
    <source>
        <dbReference type="EMBL" id="BAP85229.1"/>
    </source>
</evidence>
<evidence type="ECO:0000256" key="3">
    <source>
        <dbReference type="ARBA" id="ARBA00022676"/>
    </source>
</evidence>
<dbReference type="GO" id="GO:0016757">
    <property type="term" value="F:glycosyltransferase activity"/>
    <property type="evidence" value="ECO:0007669"/>
    <property type="project" value="UniProtKB-KW"/>
</dbReference>
<dbReference type="InterPro" id="IPR029044">
    <property type="entry name" value="Nucleotide-diphossugar_trans"/>
</dbReference>
<organism evidence="6 7">
    <name type="scientific">Paucilactobacillus hokkaidonensis JCM 18461</name>
    <dbReference type="NCBI Taxonomy" id="1291742"/>
    <lineage>
        <taxon>Bacteria</taxon>
        <taxon>Bacillati</taxon>
        <taxon>Bacillota</taxon>
        <taxon>Bacilli</taxon>
        <taxon>Lactobacillales</taxon>
        <taxon>Lactobacillaceae</taxon>
        <taxon>Paucilactobacillus</taxon>
    </lineage>
</organism>
<feature type="domain" description="Glycosyltransferase 2-like" evidence="5">
    <location>
        <begin position="11"/>
        <end position="134"/>
    </location>
</feature>
<dbReference type="SUPFAM" id="SSF53448">
    <property type="entry name" value="Nucleotide-diphospho-sugar transferases"/>
    <property type="match status" value="1"/>
</dbReference>
<proteinExistence type="inferred from homology"/>
<evidence type="ECO:0000256" key="1">
    <source>
        <dbReference type="ARBA" id="ARBA00004776"/>
    </source>
</evidence>
<dbReference type="AlphaFoldDB" id="A0A0A1GW28"/>
<protein>
    <submittedName>
        <fullName evidence="6">Glycosyltransferase</fullName>
    </submittedName>
</protein>
<evidence type="ECO:0000256" key="4">
    <source>
        <dbReference type="ARBA" id="ARBA00022679"/>
    </source>
</evidence>
<sequence length="304" mass="34384">MKIMNTNKVCAVVVTYNKIDLLKECISRLEKQTFLLNHLIVVDNASTDGTGDYLDQISKSNSSVIPIYLLNNIGGAGGFNAGIKKFLETDDDFVVILDDDSLLDFSCIESLVLAASKLPKFGFLCSNVRWKDNTACLMNVPKVSEGKWSDYIEDGIVKVDTCSFVSVFIPRDVVKKVGLPITDFFIWGDDLEYTGRINSQFKERENYLVASSKVTHAMTHNINVDIVSDSEDRLQRYYYRYRNLNFVNRRQGLKASTKYVLKSVLTIFKILKSNAHHKGRRCGILIRGMLSGFIFNPKIEVIDS</sequence>
<evidence type="ECO:0000256" key="2">
    <source>
        <dbReference type="ARBA" id="ARBA00006739"/>
    </source>
</evidence>
<keyword evidence="4 6" id="KW-0808">Transferase</keyword>
<gene>
    <name evidence="6" type="ORF">LOOC260_106730</name>
</gene>
<keyword evidence="3" id="KW-0328">Glycosyltransferase</keyword>
<evidence type="ECO:0000313" key="7">
    <source>
        <dbReference type="Proteomes" id="UP000031620"/>
    </source>
</evidence>
<dbReference type="PANTHER" id="PTHR43179:SF12">
    <property type="entry name" value="GALACTOFURANOSYLTRANSFERASE GLFT2"/>
    <property type="match status" value="1"/>
</dbReference>
<dbReference type="InterPro" id="IPR001173">
    <property type="entry name" value="Glyco_trans_2-like"/>
</dbReference>
<dbReference type="CDD" id="cd04185">
    <property type="entry name" value="GT_2_like_b"/>
    <property type="match status" value="1"/>
</dbReference>
<accession>A0A0A1GW28</accession>
<name>A0A0A1GW28_9LACO</name>
<dbReference type="STRING" id="1291742.LOOC260_106730"/>